<proteinExistence type="predicted"/>
<feature type="transmembrane region" description="Helical" evidence="1">
    <location>
        <begin position="45"/>
        <end position="65"/>
    </location>
</feature>
<name>A0ABP9V8B7_9BACT</name>
<dbReference type="RefSeq" id="WP_346189829.1">
    <property type="nucleotide sequence ID" value="NZ_BAABRL010000013.1"/>
</dbReference>
<organism evidence="2 3">
    <name type="scientific">Rubritalea halochordaticola</name>
    <dbReference type="NCBI Taxonomy" id="714537"/>
    <lineage>
        <taxon>Bacteria</taxon>
        <taxon>Pseudomonadati</taxon>
        <taxon>Verrucomicrobiota</taxon>
        <taxon>Verrucomicrobiia</taxon>
        <taxon>Verrucomicrobiales</taxon>
        <taxon>Rubritaleaceae</taxon>
        <taxon>Rubritalea</taxon>
    </lineage>
</organism>
<keyword evidence="3" id="KW-1185">Reference proteome</keyword>
<accession>A0ABP9V8B7</accession>
<feature type="transmembrane region" description="Helical" evidence="1">
    <location>
        <begin position="123"/>
        <end position="141"/>
    </location>
</feature>
<keyword evidence="1" id="KW-0472">Membrane</keyword>
<feature type="transmembrane region" description="Helical" evidence="1">
    <location>
        <begin position="90"/>
        <end position="111"/>
    </location>
</feature>
<gene>
    <name evidence="2" type="ORF">Rhal01_03494</name>
</gene>
<sequence>MAKAIHITAASILVYSTVVFSCSESQIPLKVGSYTSQLVPRNFTWAIYLYALLFFYLGGLFLTMLKPTTIGQKIEIWGKEIMITKANQSLVRWGLNWTTLGMLLSLGFLLIPNLSLGIDHIQMLSPFIIGACTSIIPSIIVRRKISKLTDRAS</sequence>
<protein>
    <recommendedName>
        <fullName evidence="4">DUF2269 family protein</fullName>
    </recommendedName>
</protein>
<evidence type="ECO:0000256" key="1">
    <source>
        <dbReference type="SAM" id="Phobius"/>
    </source>
</evidence>
<dbReference type="EMBL" id="BAABRL010000013">
    <property type="protein sequence ID" value="GAA5497301.1"/>
    <property type="molecule type" value="Genomic_DNA"/>
</dbReference>
<dbReference type="Proteomes" id="UP001424741">
    <property type="component" value="Unassembled WGS sequence"/>
</dbReference>
<keyword evidence="1" id="KW-0812">Transmembrane</keyword>
<reference evidence="2 3" key="1">
    <citation type="submission" date="2024-02" db="EMBL/GenBank/DDBJ databases">
        <title>Rubritalea halochordaticola NBRC 107102.</title>
        <authorList>
            <person name="Ichikawa N."/>
            <person name="Katano-Makiyama Y."/>
            <person name="Hidaka K."/>
        </authorList>
    </citation>
    <scope>NUCLEOTIDE SEQUENCE [LARGE SCALE GENOMIC DNA]</scope>
    <source>
        <strain evidence="2 3">NBRC 107102</strain>
    </source>
</reference>
<evidence type="ECO:0008006" key="4">
    <source>
        <dbReference type="Google" id="ProtNLM"/>
    </source>
</evidence>
<evidence type="ECO:0000313" key="3">
    <source>
        <dbReference type="Proteomes" id="UP001424741"/>
    </source>
</evidence>
<keyword evidence="1" id="KW-1133">Transmembrane helix</keyword>
<comment type="caution">
    <text evidence="2">The sequence shown here is derived from an EMBL/GenBank/DDBJ whole genome shotgun (WGS) entry which is preliminary data.</text>
</comment>
<evidence type="ECO:0000313" key="2">
    <source>
        <dbReference type="EMBL" id="GAA5497301.1"/>
    </source>
</evidence>
<dbReference type="PROSITE" id="PS51257">
    <property type="entry name" value="PROKAR_LIPOPROTEIN"/>
    <property type="match status" value="1"/>
</dbReference>